<organism evidence="8 9">
    <name type="scientific">Anaerococcus hydrogenalis</name>
    <dbReference type="NCBI Taxonomy" id="33029"/>
    <lineage>
        <taxon>Bacteria</taxon>
        <taxon>Bacillati</taxon>
        <taxon>Bacillota</taxon>
        <taxon>Tissierellia</taxon>
        <taxon>Tissierellales</taxon>
        <taxon>Peptoniphilaceae</taxon>
        <taxon>Anaerococcus</taxon>
    </lineage>
</organism>
<dbReference type="RefSeq" id="WP_102197442.1">
    <property type="nucleotide sequence ID" value="NZ_CAUPDS010000009.1"/>
</dbReference>
<dbReference type="PANTHER" id="PTHR30294">
    <property type="entry name" value="MEMBRANE COMPONENT OF ABC TRANSPORTER YHHJ-RELATED"/>
    <property type="match status" value="1"/>
</dbReference>
<feature type="transmembrane region" description="Helical" evidence="6">
    <location>
        <begin position="340"/>
        <end position="361"/>
    </location>
</feature>
<dbReference type="GO" id="GO:0005886">
    <property type="term" value="C:plasma membrane"/>
    <property type="evidence" value="ECO:0007669"/>
    <property type="project" value="UniProtKB-SubCell"/>
</dbReference>
<feature type="transmembrane region" description="Helical" evidence="6">
    <location>
        <begin position="18"/>
        <end position="35"/>
    </location>
</feature>
<dbReference type="InterPro" id="IPR013525">
    <property type="entry name" value="ABC2_TM"/>
</dbReference>
<keyword evidence="3 6" id="KW-0812">Transmembrane</keyword>
<keyword evidence="4 6" id="KW-1133">Transmembrane helix</keyword>
<dbReference type="GO" id="GO:0140359">
    <property type="term" value="F:ABC-type transporter activity"/>
    <property type="evidence" value="ECO:0007669"/>
    <property type="project" value="InterPro"/>
</dbReference>
<keyword evidence="2" id="KW-1003">Cell membrane</keyword>
<feature type="transmembrane region" description="Helical" evidence="6">
    <location>
        <begin position="286"/>
        <end position="303"/>
    </location>
</feature>
<evidence type="ECO:0000313" key="9">
    <source>
        <dbReference type="Proteomes" id="UP000235658"/>
    </source>
</evidence>
<feature type="transmembrane region" description="Helical" evidence="6">
    <location>
        <begin position="219"/>
        <end position="241"/>
    </location>
</feature>
<dbReference type="PANTHER" id="PTHR30294:SF29">
    <property type="entry name" value="MULTIDRUG ABC TRANSPORTER PERMEASE YBHS-RELATED"/>
    <property type="match status" value="1"/>
</dbReference>
<feature type="transmembrane region" description="Helical" evidence="6">
    <location>
        <begin position="253"/>
        <end position="274"/>
    </location>
</feature>
<feature type="transmembrane region" description="Helical" evidence="6">
    <location>
        <begin position="174"/>
        <end position="198"/>
    </location>
</feature>
<sequence>MTVFKNYFKIIRGHTKAIALYTIIFMSLLIFSNSTNTNTNVYKKEKAKIYIEDLCQSDLSKSFITYMEKENKIVDLKGKNIDDNLFYEIVTAYIKIPENFDKEKKVEIKKSQSAKHYQYVKESVNLYLDQISAYEKAGFTTKDAIKNTKKDFQKKVKISLKKDKGPVLPERTLFFFNFLSYVFLSQIILVVSLVSLTYKNKNIKQRNMISPMSKTKINFQILLANISFALFSWFLYMLAFFILNRKVDLSNRILYLMINSLVFALSTVSIASFISKLINNTNIMMAVMNIFSLGSSFLTGVFVPQEILSKNALLLGQIFPSFYYVANSNMIANDFTKEMFFNNILVLVGFAIIFSIISLILDKFLIFDRSKNL</sequence>
<keyword evidence="5 6" id="KW-0472">Membrane</keyword>
<dbReference type="GeneID" id="84577768"/>
<evidence type="ECO:0000256" key="2">
    <source>
        <dbReference type="ARBA" id="ARBA00022475"/>
    </source>
</evidence>
<evidence type="ECO:0000256" key="3">
    <source>
        <dbReference type="ARBA" id="ARBA00022692"/>
    </source>
</evidence>
<dbReference type="EMBL" id="PNHP01000001">
    <property type="protein sequence ID" value="PMC82351.1"/>
    <property type="molecule type" value="Genomic_DNA"/>
</dbReference>
<comment type="subcellular location">
    <subcellularLocation>
        <location evidence="1">Cell membrane</location>
        <topology evidence="1">Multi-pass membrane protein</topology>
    </subcellularLocation>
</comment>
<evidence type="ECO:0000259" key="7">
    <source>
        <dbReference type="Pfam" id="PF12698"/>
    </source>
</evidence>
<comment type="caution">
    <text evidence="8">The sequence shown here is derived from an EMBL/GenBank/DDBJ whole genome shotgun (WGS) entry which is preliminary data.</text>
</comment>
<gene>
    <name evidence="8" type="ORF">CJ192_01060</name>
</gene>
<evidence type="ECO:0000256" key="5">
    <source>
        <dbReference type="ARBA" id="ARBA00023136"/>
    </source>
</evidence>
<proteinExistence type="predicted"/>
<reference evidence="8 9" key="1">
    <citation type="submission" date="2017-09" db="EMBL/GenBank/DDBJ databases">
        <title>Bacterial strain isolated from the female urinary microbiota.</title>
        <authorList>
            <person name="Thomas-White K."/>
            <person name="Kumar N."/>
            <person name="Forster S."/>
            <person name="Putonti C."/>
            <person name="Lawley T."/>
            <person name="Wolfe A.J."/>
        </authorList>
    </citation>
    <scope>NUCLEOTIDE SEQUENCE [LARGE SCALE GENOMIC DNA]</scope>
    <source>
        <strain evidence="8 9">UMB0204</strain>
    </source>
</reference>
<dbReference type="Proteomes" id="UP000235658">
    <property type="component" value="Unassembled WGS sequence"/>
</dbReference>
<dbReference type="InterPro" id="IPR051449">
    <property type="entry name" value="ABC-2_transporter_component"/>
</dbReference>
<accession>A0A2N6UKG3</accession>
<feature type="domain" description="ABC-2 type transporter transmembrane" evidence="7">
    <location>
        <begin position="23"/>
        <end position="360"/>
    </location>
</feature>
<dbReference type="AlphaFoldDB" id="A0A2N6UKG3"/>
<dbReference type="Pfam" id="PF12698">
    <property type="entry name" value="ABC2_membrane_3"/>
    <property type="match status" value="1"/>
</dbReference>
<evidence type="ECO:0000256" key="6">
    <source>
        <dbReference type="SAM" id="Phobius"/>
    </source>
</evidence>
<name>A0A2N6UKG3_9FIRM</name>
<evidence type="ECO:0000256" key="4">
    <source>
        <dbReference type="ARBA" id="ARBA00022989"/>
    </source>
</evidence>
<protein>
    <submittedName>
        <fullName evidence="8">ABC transporter permease</fullName>
    </submittedName>
</protein>
<evidence type="ECO:0000313" key="8">
    <source>
        <dbReference type="EMBL" id="PMC82351.1"/>
    </source>
</evidence>
<evidence type="ECO:0000256" key="1">
    <source>
        <dbReference type="ARBA" id="ARBA00004651"/>
    </source>
</evidence>